<gene>
    <name evidence="4" type="primary">cheB</name>
    <name evidence="9" type="ORF">GCM10025791_13220</name>
</gene>
<feature type="active site" evidence="4 5">
    <location>
        <position position="305"/>
    </location>
</feature>
<dbReference type="Pfam" id="PF00072">
    <property type="entry name" value="Response_reg"/>
    <property type="match status" value="1"/>
</dbReference>
<keyword evidence="2 4" id="KW-0378">Hydrolase</keyword>
<dbReference type="CDD" id="cd17541">
    <property type="entry name" value="REC_CheB-like"/>
    <property type="match status" value="1"/>
</dbReference>
<dbReference type="Proteomes" id="UP001409585">
    <property type="component" value="Unassembled WGS sequence"/>
</dbReference>
<feature type="domain" description="CheB-type methylesterase" evidence="8">
    <location>
        <begin position="171"/>
        <end position="362"/>
    </location>
</feature>
<keyword evidence="4 6" id="KW-0597">Phosphoprotein</keyword>
<dbReference type="PROSITE" id="PS50122">
    <property type="entry name" value="CHEB"/>
    <property type="match status" value="1"/>
</dbReference>
<comment type="domain">
    <text evidence="4">Contains a C-terminal catalytic domain, and an N-terminal region which modulates catalytic activity.</text>
</comment>
<sequence length="362" mass="39376">MPINVLVVDDSSFFRRRLAEIINEHPHLKVCGVATNGREAIELAAAKKPDVITMDYEMPFMDGLTAVREIMATNPRPILMLSSLTYDGARVTLDALDVGAVDFLPKNFADVSRQSASLKAKLHEKILAVAKPEKTVKASLPVQKNQALKSFENTTKKPSASVQPIRRVETLLGRKKILGIGASTGGPVALLEVLRHLPANFPVPILLIQHMPESFTRAFAERLDSQCNIRVHLAEDGMSLAPGSAYLAPGGQQMLVDAKDRSRLRIMPGDDRLNYKPSVDITFASAANNYQSAFLAMVLTGMGSDGCQGCRVVKEQGGLVWSQDQDSSVIYGMPMAVAKANLSDRVLNLNDICKTLKTAFSC</sequence>
<comment type="PTM">
    <text evidence="4">Phosphorylated by CheA. Phosphorylation of the N-terminal regulatory domain activates the methylesterase activity.</text>
</comment>
<dbReference type="PANTHER" id="PTHR42872:SF3">
    <property type="entry name" value="PROTEIN-GLUTAMATE METHYLESTERASE_PROTEIN-GLUTAMINE GLUTAMINASE 1"/>
    <property type="match status" value="1"/>
</dbReference>
<dbReference type="EC" id="3.1.1.61" evidence="4"/>
<evidence type="ECO:0000259" key="8">
    <source>
        <dbReference type="PROSITE" id="PS50122"/>
    </source>
</evidence>
<feature type="domain" description="Response regulatory" evidence="7">
    <location>
        <begin position="4"/>
        <end position="121"/>
    </location>
</feature>
<keyword evidence="1 4" id="KW-0145">Chemotaxis</keyword>
<comment type="catalytic activity">
    <reaction evidence="4">
        <text>L-glutaminyl-[protein] + H2O = L-glutamyl-[protein] + NH4(+)</text>
        <dbReference type="Rhea" id="RHEA:16441"/>
        <dbReference type="Rhea" id="RHEA-COMP:10207"/>
        <dbReference type="Rhea" id="RHEA-COMP:10208"/>
        <dbReference type="ChEBI" id="CHEBI:15377"/>
        <dbReference type="ChEBI" id="CHEBI:28938"/>
        <dbReference type="ChEBI" id="CHEBI:29973"/>
        <dbReference type="ChEBI" id="CHEBI:30011"/>
        <dbReference type="EC" id="3.5.1.44"/>
    </reaction>
</comment>
<dbReference type="Gene3D" id="3.40.50.2300">
    <property type="match status" value="1"/>
</dbReference>
<dbReference type="PROSITE" id="PS50110">
    <property type="entry name" value="RESPONSE_REGULATORY"/>
    <property type="match status" value="1"/>
</dbReference>
<comment type="caution">
    <text evidence="9">The sequence shown here is derived from an EMBL/GenBank/DDBJ whole genome shotgun (WGS) entry which is preliminary data.</text>
</comment>
<comment type="subcellular location">
    <subcellularLocation>
        <location evidence="4">Cytoplasm</location>
    </subcellularLocation>
</comment>
<feature type="active site" evidence="4 5">
    <location>
        <position position="210"/>
    </location>
</feature>
<dbReference type="GO" id="GO:0006935">
    <property type="term" value="P:chemotaxis"/>
    <property type="evidence" value="ECO:0007669"/>
    <property type="project" value="UniProtKB-UniRule"/>
</dbReference>
<dbReference type="PANTHER" id="PTHR42872">
    <property type="entry name" value="PROTEIN-GLUTAMATE METHYLESTERASE/PROTEIN-GLUTAMINE GLUTAMINASE"/>
    <property type="match status" value="1"/>
</dbReference>
<dbReference type="EMBL" id="BAABLX010000007">
    <property type="protein sequence ID" value="GAA4936856.1"/>
    <property type="molecule type" value="Genomic_DNA"/>
</dbReference>
<dbReference type="NCBIfam" id="NF001965">
    <property type="entry name" value="PRK00742.1"/>
    <property type="match status" value="1"/>
</dbReference>
<dbReference type="GO" id="GO:0000156">
    <property type="term" value="F:phosphorelay response regulator activity"/>
    <property type="evidence" value="ECO:0007669"/>
    <property type="project" value="InterPro"/>
</dbReference>
<dbReference type="GO" id="GO:0008984">
    <property type="term" value="F:protein-glutamate methylesterase activity"/>
    <property type="evidence" value="ECO:0007669"/>
    <property type="project" value="UniProtKB-UniRule"/>
</dbReference>
<dbReference type="SUPFAM" id="SSF52172">
    <property type="entry name" value="CheY-like"/>
    <property type="match status" value="1"/>
</dbReference>
<proteinExistence type="inferred from homology"/>
<protein>
    <recommendedName>
        <fullName evidence="4">Protein-glutamate methylesterase/protein-glutamine glutaminase</fullName>
        <ecNumber evidence="4">3.1.1.61</ecNumber>
        <ecNumber evidence="4">3.5.1.44</ecNumber>
    </recommendedName>
</protein>
<reference evidence="10" key="1">
    <citation type="journal article" date="2019" name="Int. J. Syst. Evol. Microbiol.">
        <title>The Global Catalogue of Microorganisms (GCM) 10K type strain sequencing project: providing services to taxonomists for standard genome sequencing and annotation.</title>
        <authorList>
            <consortium name="The Broad Institute Genomics Platform"/>
            <consortium name="The Broad Institute Genome Sequencing Center for Infectious Disease"/>
            <person name="Wu L."/>
            <person name="Ma J."/>
        </authorList>
    </citation>
    <scope>NUCLEOTIDE SEQUENCE [LARGE SCALE GENOMIC DNA]</scope>
    <source>
        <strain evidence="10">JCM 19134</strain>
    </source>
</reference>
<keyword evidence="4" id="KW-0963">Cytoplasm</keyword>
<dbReference type="RefSeq" id="WP_345418938.1">
    <property type="nucleotide sequence ID" value="NZ_AP031496.1"/>
</dbReference>
<accession>A0AAV3TZQ3</accession>
<evidence type="ECO:0000259" key="7">
    <source>
        <dbReference type="PROSITE" id="PS50110"/>
    </source>
</evidence>
<name>A0AAV3TZQ3_9ALTE</name>
<dbReference type="InterPro" id="IPR008248">
    <property type="entry name" value="CheB-like"/>
</dbReference>
<evidence type="ECO:0000256" key="5">
    <source>
        <dbReference type="PROSITE-ProRule" id="PRU00050"/>
    </source>
</evidence>
<dbReference type="InterPro" id="IPR035909">
    <property type="entry name" value="CheB_C"/>
</dbReference>
<dbReference type="PIRSF" id="PIRSF000876">
    <property type="entry name" value="RR_chemtxs_CheB"/>
    <property type="match status" value="1"/>
</dbReference>
<comment type="function">
    <text evidence="4">Involved in chemotaxis. Part of a chemotaxis signal transduction system that modulates chemotaxis in response to various stimuli. Catalyzes the demethylation of specific methylglutamate residues introduced into the chemoreceptors (methyl-accepting chemotaxis proteins or MCP) by CheR. Also mediates the irreversible deamidation of specific glutamine residues to glutamic acid.</text>
</comment>
<dbReference type="InterPro" id="IPR000673">
    <property type="entry name" value="Sig_transdc_resp-reg_Me-estase"/>
</dbReference>
<dbReference type="EC" id="3.5.1.44" evidence="4"/>
<evidence type="ECO:0000256" key="6">
    <source>
        <dbReference type="PROSITE-ProRule" id="PRU00169"/>
    </source>
</evidence>
<dbReference type="SMART" id="SM00448">
    <property type="entry name" value="REC"/>
    <property type="match status" value="1"/>
</dbReference>
<keyword evidence="10" id="KW-1185">Reference proteome</keyword>
<evidence type="ECO:0000313" key="10">
    <source>
        <dbReference type="Proteomes" id="UP001409585"/>
    </source>
</evidence>
<evidence type="ECO:0000256" key="4">
    <source>
        <dbReference type="HAMAP-Rule" id="MF_00099"/>
    </source>
</evidence>
<feature type="active site" evidence="4 5">
    <location>
        <position position="183"/>
    </location>
</feature>
<dbReference type="HAMAP" id="MF_00099">
    <property type="entry name" value="CheB_chemtxs"/>
    <property type="match status" value="1"/>
</dbReference>
<dbReference type="GO" id="GO:0005737">
    <property type="term" value="C:cytoplasm"/>
    <property type="evidence" value="ECO:0007669"/>
    <property type="project" value="UniProtKB-SubCell"/>
</dbReference>
<evidence type="ECO:0000313" key="9">
    <source>
        <dbReference type="EMBL" id="GAA4936856.1"/>
    </source>
</evidence>
<dbReference type="Gene3D" id="3.40.50.180">
    <property type="entry name" value="Methylesterase CheB, C-terminal domain"/>
    <property type="match status" value="1"/>
</dbReference>
<comment type="catalytic activity">
    <reaction evidence="3 4">
        <text>[protein]-L-glutamate 5-O-methyl ester + H2O = L-glutamyl-[protein] + methanol + H(+)</text>
        <dbReference type="Rhea" id="RHEA:23236"/>
        <dbReference type="Rhea" id="RHEA-COMP:10208"/>
        <dbReference type="Rhea" id="RHEA-COMP:10311"/>
        <dbReference type="ChEBI" id="CHEBI:15377"/>
        <dbReference type="ChEBI" id="CHEBI:15378"/>
        <dbReference type="ChEBI" id="CHEBI:17790"/>
        <dbReference type="ChEBI" id="CHEBI:29973"/>
        <dbReference type="ChEBI" id="CHEBI:82795"/>
        <dbReference type="EC" id="3.1.1.61"/>
    </reaction>
</comment>
<feature type="modified residue" description="4-aspartylphosphate" evidence="4 6">
    <location>
        <position position="55"/>
    </location>
</feature>
<dbReference type="Pfam" id="PF01339">
    <property type="entry name" value="CheB_methylest"/>
    <property type="match status" value="1"/>
</dbReference>
<dbReference type="InterPro" id="IPR001789">
    <property type="entry name" value="Sig_transdc_resp-reg_receiver"/>
</dbReference>
<organism evidence="9 10">
    <name type="scientific">Halioxenophilus aromaticivorans</name>
    <dbReference type="NCBI Taxonomy" id="1306992"/>
    <lineage>
        <taxon>Bacteria</taxon>
        <taxon>Pseudomonadati</taxon>
        <taxon>Pseudomonadota</taxon>
        <taxon>Gammaproteobacteria</taxon>
        <taxon>Alteromonadales</taxon>
        <taxon>Alteromonadaceae</taxon>
        <taxon>Halioxenophilus</taxon>
    </lineage>
</organism>
<dbReference type="AlphaFoldDB" id="A0AAV3TZQ3"/>
<evidence type="ECO:0000256" key="2">
    <source>
        <dbReference type="ARBA" id="ARBA00022801"/>
    </source>
</evidence>
<evidence type="ECO:0000256" key="1">
    <source>
        <dbReference type="ARBA" id="ARBA00022500"/>
    </source>
</evidence>
<dbReference type="GO" id="GO:0050568">
    <property type="term" value="F:protein-glutamine glutaminase activity"/>
    <property type="evidence" value="ECO:0007669"/>
    <property type="project" value="UniProtKB-UniRule"/>
</dbReference>
<dbReference type="CDD" id="cd16432">
    <property type="entry name" value="CheB_Rec"/>
    <property type="match status" value="1"/>
</dbReference>
<dbReference type="InterPro" id="IPR011006">
    <property type="entry name" value="CheY-like_superfamily"/>
</dbReference>
<dbReference type="SUPFAM" id="SSF52738">
    <property type="entry name" value="Methylesterase CheB, C-terminal domain"/>
    <property type="match status" value="1"/>
</dbReference>
<evidence type="ECO:0000256" key="3">
    <source>
        <dbReference type="ARBA" id="ARBA00048267"/>
    </source>
</evidence>
<comment type="similarity">
    <text evidence="4">Belongs to the CheB family.</text>
</comment>